<dbReference type="EMBL" id="JAAGWQ010000092">
    <property type="protein sequence ID" value="KAF5668569.1"/>
    <property type="molecule type" value="Genomic_DNA"/>
</dbReference>
<feature type="region of interest" description="Disordered" evidence="9">
    <location>
        <begin position="369"/>
        <end position="508"/>
    </location>
</feature>
<dbReference type="Gene3D" id="1.10.10.60">
    <property type="entry name" value="Homeodomain-like"/>
    <property type="match status" value="1"/>
</dbReference>
<evidence type="ECO:0000313" key="12">
    <source>
        <dbReference type="Proteomes" id="UP000567885"/>
    </source>
</evidence>
<dbReference type="Proteomes" id="UP000567885">
    <property type="component" value="Unassembled WGS sequence"/>
</dbReference>
<dbReference type="GO" id="GO:0070187">
    <property type="term" value="C:shelterin complex"/>
    <property type="evidence" value="ECO:0007669"/>
    <property type="project" value="TreeGrafter"/>
</dbReference>
<dbReference type="InterPro" id="IPR001357">
    <property type="entry name" value="BRCT_dom"/>
</dbReference>
<evidence type="ECO:0000256" key="9">
    <source>
        <dbReference type="SAM" id="MobiDB-lite"/>
    </source>
</evidence>
<dbReference type="CDD" id="cd11655">
    <property type="entry name" value="rap1_myb-like"/>
    <property type="match status" value="1"/>
</dbReference>
<dbReference type="Gene3D" id="1.10.150.60">
    <property type="entry name" value="ARID DNA-binding domain"/>
    <property type="match status" value="1"/>
</dbReference>
<feature type="region of interest" description="Disordered" evidence="9">
    <location>
        <begin position="674"/>
        <end position="693"/>
    </location>
</feature>
<keyword evidence="5" id="KW-0010">Activator</keyword>
<comment type="subcellular location">
    <subcellularLocation>
        <location evidence="8">Nucleus</location>
    </subcellularLocation>
    <subcellularLocation>
        <location evidence="8">Chromosome</location>
        <location evidence="8">Telomere</location>
    </subcellularLocation>
</comment>
<feature type="region of interest" description="Disordered" evidence="9">
    <location>
        <begin position="520"/>
        <end position="603"/>
    </location>
</feature>
<feature type="compositionally biased region" description="Polar residues" evidence="9">
    <location>
        <begin position="448"/>
        <end position="458"/>
    </location>
</feature>
<evidence type="ECO:0000256" key="8">
    <source>
        <dbReference type="RuleBase" id="RU367107"/>
    </source>
</evidence>
<dbReference type="GO" id="GO:0042162">
    <property type="term" value="F:telomeric DNA binding"/>
    <property type="evidence" value="ECO:0007669"/>
    <property type="project" value="TreeGrafter"/>
</dbReference>
<feature type="compositionally biased region" description="Polar residues" evidence="9">
    <location>
        <begin position="560"/>
        <end position="570"/>
    </location>
</feature>
<feature type="compositionally biased region" description="Polar residues" evidence="9">
    <location>
        <begin position="384"/>
        <end position="397"/>
    </location>
</feature>
<keyword evidence="4" id="KW-0805">Transcription regulation</keyword>
<feature type="compositionally biased region" description="Polar residues" evidence="9">
    <location>
        <begin position="106"/>
        <end position="116"/>
    </location>
</feature>
<keyword evidence="6" id="KW-0804">Transcription</keyword>
<feature type="domain" description="ARID" evidence="10">
    <location>
        <begin position="263"/>
        <end position="352"/>
    </location>
</feature>
<reference evidence="11 12" key="1">
    <citation type="submission" date="2020-05" db="EMBL/GenBank/DDBJ databases">
        <title>Identification and distribution of gene clusters putatively required for synthesis of sphingolipid metabolism inhibitors in phylogenetically diverse species of the filamentous fungus Fusarium.</title>
        <authorList>
            <person name="Kim H.-S."/>
            <person name="Busman M."/>
            <person name="Brown D.W."/>
            <person name="Divon H."/>
            <person name="Uhlig S."/>
            <person name="Proctor R.H."/>
        </authorList>
    </citation>
    <scope>NUCLEOTIDE SEQUENCE [LARGE SCALE GENOMIC DNA]</scope>
    <source>
        <strain evidence="11 12">NRRL 20693</strain>
    </source>
</reference>
<dbReference type="InterPro" id="IPR009057">
    <property type="entry name" value="Homeodomain-like_sf"/>
</dbReference>
<evidence type="ECO:0000256" key="6">
    <source>
        <dbReference type="ARBA" id="ARBA00023163"/>
    </source>
</evidence>
<dbReference type="Gene3D" id="1.10.10.2170">
    <property type="match status" value="1"/>
</dbReference>
<comment type="subunit">
    <text evidence="8">Homodimer.</text>
</comment>
<evidence type="ECO:0000256" key="5">
    <source>
        <dbReference type="ARBA" id="ARBA00023159"/>
    </source>
</evidence>
<keyword evidence="12" id="KW-1185">Reference proteome</keyword>
<feature type="compositionally biased region" description="Basic and acidic residues" evidence="9">
    <location>
        <begin position="681"/>
        <end position="690"/>
    </location>
</feature>
<sequence>MVPGVTYNGVESEEGGTIFKDCKFWIAQRVPQRSRWIDLVRQNSGTIVQLEKHADMLIADRARRDTPHGSYSWEFIQDSINNGYIQLKDRYLIGAPPEAPRPVGSGQASKPTRTKFTAQDDARIVKWALQHPTDQKGNKIWKDYEKINPRHPAQSWRDRFVKKLMILDRDVLEKMAAKAEEEVRPSATTTSHVENSRPAAERRAENVVAQQSARRRTTNARNISPLDTARHQEQTTSIPRTGREEFQTQPPLLTEPEEDDEDEERKQHFYQDLDLFILDSGLDIKRHNIIKGRTFELWDLAQATALLSSESQALDWYKVAESLGFVDPDDDTVNELFLCYDQYLRGFLETMMQIYQEDGEVQKPEEIAYDMDPDQGPNFEGDQDNSLPQSYVRSSPPVNMRGTKRSAGQRPLSSSGQWTKRARYHKDSVIPSTPESKLTPELPHEQEPSPSARKSSQWPDYLGESEASQHLPPLPKQYESQDLGTRATRKQGTRHELVDFDPLPNDEVLDSTPIPLRLSQARLERLPSASSQELRSKTSRRRHGASLEERTVTERAISSKKPNTAATTQLAIRRSLPASFNSSRNPVPRASRPQNSDNSNSREIQECTSRYEAMGYPRHIVVEALKSTTLTPGNLALIVMQHLQEGRGIPTRYEGIWTDRDDADLDFISSVDFDQSPTTESEERQQDRAQKAHNRLVKKHGFQRFNLRKSFIDAQTTEASNT</sequence>
<comment type="similarity">
    <text evidence="1 8">Belongs to the RAP1 family.</text>
</comment>
<keyword evidence="3 8" id="KW-0779">Telomere</keyword>
<comment type="caution">
    <text evidence="11">The sequence shown here is derived from an EMBL/GenBank/DDBJ whole genome shotgun (WGS) entry which is preliminary data.</text>
</comment>
<evidence type="ECO:0000259" key="10">
    <source>
        <dbReference type="PROSITE" id="PS51011"/>
    </source>
</evidence>
<evidence type="ECO:0000256" key="1">
    <source>
        <dbReference type="ARBA" id="ARBA00010467"/>
    </source>
</evidence>
<dbReference type="GO" id="GO:0031848">
    <property type="term" value="P:protection from non-homologous end joining at telomere"/>
    <property type="evidence" value="ECO:0007669"/>
    <property type="project" value="TreeGrafter"/>
</dbReference>
<dbReference type="InterPro" id="IPR036431">
    <property type="entry name" value="ARID_dom_sf"/>
</dbReference>
<comment type="function">
    <text evidence="8">Involved in the regulation of telomere length, clustering and has a specific role in telomere position effect (TPE).</text>
</comment>
<organism evidence="11 12">
    <name type="scientific">Fusarium heterosporum</name>
    <dbReference type="NCBI Taxonomy" id="42747"/>
    <lineage>
        <taxon>Eukaryota</taxon>
        <taxon>Fungi</taxon>
        <taxon>Dikarya</taxon>
        <taxon>Ascomycota</taxon>
        <taxon>Pezizomycotina</taxon>
        <taxon>Sordariomycetes</taxon>
        <taxon>Hypocreomycetidae</taxon>
        <taxon>Hypocreales</taxon>
        <taxon>Nectriaceae</taxon>
        <taxon>Fusarium</taxon>
        <taxon>Fusarium heterosporum species complex</taxon>
    </lineage>
</organism>
<dbReference type="PROSITE" id="PS51011">
    <property type="entry name" value="ARID"/>
    <property type="match status" value="1"/>
</dbReference>
<keyword evidence="2 8" id="KW-0158">Chromosome</keyword>
<evidence type="ECO:0000256" key="7">
    <source>
        <dbReference type="ARBA" id="ARBA00023242"/>
    </source>
</evidence>
<proteinExistence type="inferred from homology"/>
<dbReference type="OrthoDB" id="435460at2759"/>
<dbReference type="AlphaFoldDB" id="A0A8H5WSK9"/>
<keyword evidence="7 8" id="KW-0539">Nucleus</keyword>
<feature type="region of interest" description="Disordered" evidence="9">
    <location>
        <begin position="97"/>
        <end position="116"/>
    </location>
</feature>
<dbReference type="InterPro" id="IPR039595">
    <property type="entry name" value="TE2IP/Rap1"/>
</dbReference>
<dbReference type="InterPro" id="IPR001606">
    <property type="entry name" value="ARID_dom"/>
</dbReference>
<dbReference type="Pfam" id="PF08914">
    <property type="entry name" value="Myb_Rap1"/>
    <property type="match status" value="1"/>
</dbReference>
<name>A0A8H5WSK9_FUSHE</name>
<protein>
    <recommendedName>
        <fullName evidence="8">DNA-binding protein RAP1</fullName>
    </recommendedName>
</protein>
<evidence type="ECO:0000256" key="2">
    <source>
        <dbReference type="ARBA" id="ARBA00022454"/>
    </source>
</evidence>
<dbReference type="PANTHER" id="PTHR16466">
    <property type="entry name" value="TELOMERE REPEAT-BINDING FACTOR 2-INTERACTING PROTEIN 1"/>
    <property type="match status" value="1"/>
</dbReference>
<dbReference type="GO" id="GO:0010833">
    <property type="term" value="P:telomere maintenance via telomere lengthening"/>
    <property type="evidence" value="ECO:0007669"/>
    <property type="project" value="UniProtKB-UniRule"/>
</dbReference>
<dbReference type="Pfam" id="PF16589">
    <property type="entry name" value="BRCT_2"/>
    <property type="match status" value="1"/>
</dbReference>
<evidence type="ECO:0000256" key="3">
    <source>
        <dbReference type="ARBA" id="ARBA00022895"/>
    </source>
</evidence>
<feature type="region of interest" description="Disordered" evidence="9">
    <location>
        <begin position="179"/>
        <end position="265"/>
    </location>
</feature>
<evidence type="ECO:0000256" key="4">
    <source>
        <dbReference type="ARBA" id="ARBA00023015"/>
    </source>
</evidence>
<dbReference type="Pfam" id="PF11626">
    <property type="entry name" value="Rap1_C"/>
    <property type="match status" value="1"/>
</dbReference>
<feature type="compositionally biased region" description="Polar residues" evidence="9">
    <location>
        <begin position="592"/>
        <end position="603"/>
    </location>
</feature>
<accession>A0A8H5WSK9</accession>
<evidence type="ECO:0000313" key="11">
    <source>
        <dbReference type="EMBL" id="KAF5668569.1"/>
    </source>
</evidence>
<dbReference type="InterPro" id="IPR015010">
    <property type="entry name" value="TERF2IP_Myb"/>
</dbReference>
<dbReference type="SUPFAM" id="SSF46689">
    <property type="entry name" value="Homeodomain-like"/>
    <property type="match status" value="1"/>
</dbReference>
<dbReference type="InterPro" id="IPR038104">
    <property type="entry name" value="Rap1_C_sf"/>
</dbReference>
<gene>
    <name evidence="11" type="ORF">FHETE_5260</name>
</gene>
<dbReference type="PANTHER" id="PTHR16466:SF6">
    <property type="entry name" value="TELOMERIC REPEAT-BINDING FACTOR 2-INTERACTING PROTEIN 1"/>
    <property type="match status" value="1"/>
</dbReference>
<dbReference type="InterPro" id="IPR021661">
    <property type="entry name" value="Rap1_C"/>
</dbReference>